<comment type="caution">
    <text evidence="1">The sequence shown here is derived from an EMBL/GenBank/DDBJ whole genome shotgun (WGS) entry which is preliminary data.</text>
</comment>
<dbReference type="InterPro" id="IPR005358">
    <property type="entry name" value="Puta_zinc/iron-chelating_dom"/>
</dbReference>
<keyword evidence="1" id="KW-0614">Plasmid</keyword>
<evidence type="ECO:0000313" key="1">
    <source>
        <dbReference type="EMBL" id="NRF17575.1"/>
    </source>
</evidence>
<dbReference type="EMBL" id="JABRWM010000001">
    <property type="protein sequence ID" value="NRF17575.1"/>
    <property type="molecule type" value="Genomic_DNA"/>
</dbReference>
<gene>
    <name evidence="1" type="ORF">FOB26_00155</name>
</gene>
<accession>A0AA44IXN3</accession>
<protein>
    <submittedName>
        <fullName evidence="1">YkgJ family cysteine cluster protein</fullName>
    </submittedName>
</protein>
<reference evidence="1" key="1">
    <citation type="submission" date="2019-07" db="EMBL/GenBank/DDBJ databases">
        <title>FDA dAtabase for Regulatory Grade micrObial Sequences (FDA-ARGOS): Supporting development and validation of Infectious Disease Dx tests.</title>
        <authorList>
            <person name="Bachman M."/>
            <person name="Young C."/>
            <person name="Tallon L."/>
            <person name="Sadzewicz L."/>
            <person name="Vavikolanu K."/>
            <person name="Mehta A."/>
            <person name="Aluvathingal J."/>
            <person name="Nadendla S."/>
            <person name="Nandy P."/>
            <person name="Geyer C."/>
            <person name="Yan Y."/>
            <person name="Sichtig H."/>
        </authorList>
    </citation>
    <scope>NUCLEOTIDE SEQUENCE</scope>
    <source>
        <strain evidence="1">FDAARGOS_618</strain>
        <plasmid evidence="1">unnamed1</plasmid>
    </source>
</reference>
<dbReference type="AlphaFoldDB" id="A0AA44IXN3"/>
<evidence type="ECO:0000313" key="2">
    <source>
        <dbReference type="Proteomes" id="UP001155820"/>
    </source>
</evidence>
<geneLocation type="plasmid" evidence="1">
    <name>unnamed1</name>
</geneLocation>
<dbReference type="RefSeq" id="WP_172890977.1">
    <property type="nucleotide sequence ID" value="NZ_JABRWM010000001.1"/>
</dbReference>
<dbReference type="Pfam" id="PF03692">
    <property type="entry name" value="CxxCxxCC"/>
    <property type="match status" value="1"/>
</dbReference>
<dbReference type="Proteomes" id="UP001155820">
    <property type="component" value="Unassembled WGS sequence"/>
</dbReference>
<organism evidence="1 2">
    <name type="scientific">Agrobacterium pusense</name>
    <dbReference type="NCBI Taxonomy" id="648995"/>
    <lineage>
        <taxon>Bacteria</taxon>
        <taxon>Pseudomonadati</taxon>
        <taxon>Pseudomonadota</taxon>
        <taxon>Alphaproteobacteria</taxon>
        <taxon>Hyphomicrobiales</taxon>
        <taxon>Rhizobiaceae</taxon>
        <taxon>Rhizobium/Agrobacterium group</taxon>
        <taxon>Agrobacterium</taxon>
    </lineage>
</organism>
<proteinExistence type="predicted"/>
<name>A0AA44IXN3_9HYPH</name>
<sequence length="253" mass="28262">MTEQRFSCTACGACCYGLLPLTVEEALSHAHRFPLAMTITPIKPGARGYRSAGSIAVSVVLPSRKTALLLVTPVSFVPPSMSCPELAEDNLCSIHSDKPVRCKAMPFYAYKDEDHQRDMLVPRAGWQCLTTAAAPVVYRDQTIVDRVDFDGERIALVEQAPALQRWVEFLFKHDPVFSARVVKATQAPLAGRVVIGFVSFLRFNKELDLLEFARKQHPVLDTWAERTAGDAKVAQFHQYYREAGSDLDRYISI</sequence>
<keyword evidence="2" id="KW-1185">Reference proteome</keyword>